<dbReference type="EMBL" id="BPVZ01000070">
    <property type="protein sequence ID" value="GKV25810.1"/>
    <property type="molecule type" value="Genomic_DNA"/>
</dbReference>
<keyword evidence="2" id="KW-1185">Reference proteome</keyword>
<protein>
    <recommendedName>
        <fullName evidence="3">Cotton fiber protein</fullName>
    </recommendedName>
</protein>
<name>A0AAV5KMH3_9ROSI</name>
<proteinExistence type="predicted"/>
<dbReference type="Pfam" id="PF05553">
    <property type="entry name" value="DUF761"/>
    <property type="match status" value="1"/>
</dbReference>
<organism evidence="1 2">
    <name type="scientific">Rubroshorea leprosula</name>
    <dbReference type="NCBI Taxonomy" id="152421"/>
    <lineage>
        <taxon>Eukaryota</taxon>
        <taxon>Viridiplantae</taxon>
        <taxon>Streptophyta</taxon>
        <taxon>Embryophyta</taxon>
        <taxon>Tracheophyta</taxon>
        <taxon>Spermatophyta</taxon>
        <taxon>Magnoliopsida</taxon>
        <taxon>eudicotyledons</taxon>
        <taxon>Gunneridae</taxon>
        <taxon>Pentapetalae</taxon>
        <taxon>rosids</taxon>
        <taxon>malvids</taxon>
        <taxon>Malvales</taxon>
        <taxon>Dipterocarpaceae</taxon>
        <taxon>Rubroshorea</taxon>
    </lineage>
</organism>
<sequence>MVGPSRLKTLHPLQPFSLKTPSATSSSTSTLSSMKIKTLIHTLFYTHISRILRALSKAKSKIIQTFKENQAIHFILYPTKKLKKHRHKKTFFGSFRLHYNWCSSHVLPVPAPVLNRLPDSHLYNDSTWNSMISTEPKEEASDSQLSGYLQWLEEKPSEETEVNEIDKLADMFIASCHEKFLLEKVESYRRFQEMLARSV</sequence>
<dbReference type="PANTHER" id="PTHR33450:SF4">
    <property type="entry name" value="OS04G0665666 PROTEIN"/>
    <property type="match status" value="1"/>
</dbReference>
<comment type="caution">
    <text evidence="1">The sequence shown here is derived from an EMBL/GenBank/DDBJ whole genome shotgun (WGS) entry which is preliminary data.</text>
</comment>
<dbReference type="Proteomes" id="UP001054252">
    <property type="component" value="Unassembled WGS sequence"/>
</dbReference>
<evidence type="ECO:0000313" key="2">
    <source>
        <dbReference type="Proteomes" id="UP001054252"/>
    </source>
</evidence>
<dbReference type="InterPro" id="IPR008480">
    <property type="entry name" value="DUF761_pln"/>
</dbReference>
<dbReference type="AlphaFoldDB" id="A0AAV5KMH3"/>
<dbReference type="PANTHER" id="PTHR33450">
    <property type="entry name" value="EMB|CAB67623.1-RELATED"/>
    <property type="match status" value="1"/>
</dbReference>
<accession>A0AAV5KMH3</accession>
<gene>
    <name evidence="1" type="ORF">SLEP1_g35197</name>
</gene>
<evidence type="ECO:0008006" key="3">
    <source>
        <dbReference type="Google" id="ProtNLM"/>
    </source>
</evidence>
<evidence type="ECO:0000313" key="1">
    <source>
        <dbReference type="EMBL" id="GKV25810.1"/>
    </source>
</evidence>
<reference evidence="1 2" key="1">
    <citation type="journal article" date="2021" name="Commun. Biol.">
        <title>The genome of Shorea leprosula (Dipterocarpaceae) highlights the ecological relevance of drought in aseasonal tropical rainforests.</title>
        <authorList>
            <person name="Ng K.K.S."/>
            <person name="Kobayashi M.J."/>
            <person name="Fawcett J.A."/>
            <person name="Hatakeyama M."/>
            <person name="Paape T."/>
            <person name="Ng C.H."/>
            <person name="Ang C.C."/>
            <person name="Tnah L.H."/>
            <person name="Lee C.T."/>
            <person name="Nishiyama T."/>
            <person name="Sese J."/>
            <person name="O'Brien M.J."/>
            <person name="Copetti D."/>
            <person name="Mohd Noor M.I."/>
            <person name="Ong R.C."/>
            <person name="Putra M."/>
            <person name="Sireger I.Z."/>
            <person name="Indrioko S."/>
            <person name="Kosugi Y."/>
            <person name="Izuno A."/>
            <person name="Isagi Y."/>
            <person name="Lee S.L."/>
            <person name="Shimizu K.K."/>
        </authorList>
    </citation>
    <scope>NUCLEOTIDE SEQUENCE [LARGE SCALE GENOMIC DNA]</scope>
    <source>
        <strain evidence="1">214</strain>
    </source>
</reference>